<reference evidence="2" key="2">
    <citation type="journal article" date="2023" name="Int. J. Mol. Sci.">
        <title>De Novo Assembly and Annotation of 11 Diverse Shrub Willow (Salix) Genomes Reveals Novel Gene Organization in Sex-Linked Regions.</title>
        <authorList>
            <person name="Hyden B."/>
            <person name="Feng K."/>
            <person name="Yates T.B."/>
            <person name="Jawdy S."/>
            <person name="Cereghino C."/>
            <person name="Smart L.B."/>
            <person name="Muchero W."/>
        </authorList>
    </citation>
    <scope>NUCLEOTIDE SEQUENCE</scope>
    <source>
        <tissue evidence="2">Shoot tip</tissue>
    </source>
</reference>
<accession>A0A9Q0WLI8</accession>
<dbReference type="AlphaFoldDB" id="A0A9Q0WLI8"/>
<dbReference type="Proteomes" id="UP001151752">
    <property type="component" value="Chromosome 8"/>
</dbReference>
<reference evidence="2" key="1">
    <citation type="submission" date="2022-11" db="EMBL/GenBank/DDBJ databases">
        <authorList>
            <person name="Hyden B.L."/>
            <person name="Feng K."/>
            <person name="Yates T."/>
            <person name="Jawdy S."/>
            <person name="Smart L.B."/>
            <person name="Muchero W."/>
        </authorList>
    </citation>
    <scope>NUCLEOTIDE SEQUENCE</scope>
    <source>
        <tissue evidence="2">Shoot tip</tissue>
    </source>
</reference>
<evidence type="ECO:0000313" key="3">
    <source>
        <dbReference type="Proteomes" id="UP001151752"/>
    </source>
</evidence>
<dbReference type="EMBL" id="JAPFFM010000003">
    <property type="protein sequence ID" value="KAJ6769502.1"/>
    <property type="molecule type" value="Genomic_DNA"/>
</dbReference>
<evidence type="ECO:0000313" key="2">
    <source>
        <dbReference type="EMBL" id="KAJ6769502.1"/>
    </source>
</evidence>
<sequence length="54" mass="6464">MEPFNAYESIVSLEISHQNEFQILRTPDGHRDNNQSSLKRKNHRPSKSWNELKR</sequence>
<gene>
    <name evidence="2" type="ORF">OIU74_023033</name>
</gene>
<protein>
    <submittedName>
        <fullName evidence="2">Uncharacterized protein</fullName>
    </submittedName>
</protein>
<proteinExistence type="predicted"/>
<evidence type="ECO:0000256" key="1">
    <source>
        <dbReference type="SAM" id="MobiDB-lite"/>
    </source>
</evidence>
<name>A0A9Q0WLI8_9ROSI</name>
<feature type="non-terminal residue" evidence="2">
    <location>
        <position position="54"/>
    </location>
</feature>
<organism evidence="2 3">
    <name type="scientific">Salix koriyanagi</name>
    <dbReference type="NCBI Taxonomy" id="2511006"/>
    <lineage>
        <taxon>Eukaryota</taxon>
        <taxon>Viridiplantae</taxon>
        <taxon>Streptophyta</taxon>
        <taxon>Embryophyta</taxon>
        <taxon>Tracheophyta</taxon>
        <taxon>Spermatophyta</taxon>
        <taxon>Magnoliopsida</taxon>
        <taxon>eudicotyledons</taxon>
        <taxon>Gunneridae</taxon>
        <taxon>Pentapetalae</taxon>
        <taxon>rosids</taxon>
        <taxon>fabids</taxon>
        <taxon>Malpighiales</taxon>
        <taxon>Salicaceae</taxon>
        <taxon>Saliceae</taxon>
        <taxon>Salix</taxon>
    </lineage>
</organism>
<keyword evidence="3" id="KW-1185">Reference proteome</keyword>
<feature type="region of interest" description="Disordered" evidence="1">
    <location>
        <begin position="24"/>
        <end position="54"/>
    </location>
</feature>
<comment type="caution">
    <text evidence="2">The sequence shown here is derived from an EMBL/GenBank/DDBJ whole genome shotgun (WGS) entry which is preliminary data.</text>
</comment>